<keyword evidence="3" id="KW-1133">Transmembrane helix</keyword>
<keyword evidence="3" id="KW-0472">Membrane</keyword>
<keyword evidence="2 4" id="KW-0328">Glycosyltransferase</keyword>
<dbReference type="GO" id="GO:0008184">
    <property type="term" value="F:glycogen phosphorylase activity"/>
    <property type="evidence" value="ECO:0007669"/>
    <property type="project" value="InterPro"/>
</dbReference>
<accession>A0A379ES00</accession>
<dbReference type="EMBL" id="UGTV01000005">
    <property type="protein sequence ID" value="SUC03396.1"/>
    <property type="molecule type" value="Genomic_DNA"/>
</dbReference>
<evidence type="ECO:0000256" key="2">
    <source>
        <dbReference type="RuleBase" id="RU000587"/>
    </source>
</evidence>
<feature type="transmembrane region" description="Helical" evidence="3">
    <location>
        <begin position="55"/>
        <end position="73"/>
    </location>
</feature>
<keyword evidence="2" id="KW-0663">Pyridoxal phosphate</keyword>
<dbReference type="InterPro" id="IPR000811">
    <property type="entry name" value="Glyco_trans_35"/>
</dbReference>
<dbReference type="PANTHER" id="PTHR11468">
    <property type="entry name" value="GLYCOGEN PHOSPHORYLASE"/>
    <property type="match status" value="1"/>
</dbReference>
<reference evidence="4 5" key="1">
    <citation type="submission" date="2018-06" db="EMBL/GenBank/DDBJ databases">
        <authorList>
            <consortium name="Pathogen Informatics"/>
            <person name="Doyle S."/>
        </authorList>
    </citation>
    <scope>NUCLEOTIDE SEQUENCE [LARGE SCALE GENOMIC DNA]</scope>
    <source>
        <strain evidence="4 5">NCTC11621</strain>
    </source>
</reference>
<dbReference type="GO" id="GO:0005737">
    <property type="term" value="C:cytoplasm"/>
    <property type="evidence" value="ECO:0007669"/>
    <property type="project" value="TreeGrafter"/>
</dbReference>
<gene>
    <name evidence="4" type="primary">glgP_2</name>
    <name evidence="4" type="ORF">NCTC11621_00061</name>
</gene>
<evidence type="ECO:0000256" key="3">
    <source>
        <dbReference type="SAM" id="Phobius"/>
    </source>
</evidence>
<protein>
    <recommendedName>
        <fullName evidence="2">Alpha-1,4 glucan phosphorylase</fullName>
        <ecNumber evidence="2">2.4.1.1</ecNumber>
    </recommendedName>
</protein>
<dbReference type="GO" id="GO:0030170">
    <property type="term" value="F:pyridoxal phosphate binding"/>
    <property type="evidence" value="ECO:0007669"/>
    <property type="project" value="TreeGrafter"/>
</dbReference>
<dbReference type="GO" id="GO:0005980">
    <property type="term" value="P:glycogen catabolic process"/>
    <property type="evidence" value="ECO:0007669"/>
    <property type="project" value="TreeGrafter"/>
</dbReference>
<sequence>MALAYDQIIPGYANDSAATLRLWGAYAGDRFDLADFNKGDYFAAVQDRTLSKKLLVFYIQMTQLGVVVSYVYAKNIS</sequence>
<organism evidence="4 5">
    <name type="scientific">Pasteurella canis</name>
    <dbReference type="NCBI Taxonomy" id="753"/>
    <lineage>
        <taxon>Bacteria</taxon>
        <taxon>Pseudomonadati</taxon>
        <taxon>Pseudomonadota</taxon>
        <taxon>Gammaproteobacteria</taxon>
        <taxon>Pasteurellales</taxon>
        <taxon>Pasteurellaceae</taxon>
        <taxon>Pasteurella</taxon>
    </lineage>
</organism>
<keyword evidence="2 4" id="KW-0808">Transferase</keyword>
<dbReference type="Pfam" id="PF00343">
    <property type="entry name" value="Phosphorylase"/>
    <property type="match status" value="1"/>
</dbReference>
<comment type="similarity">
    <text evidence="1 2">Belongs to the glycogen phosphorylase family.</text>
</comment>
<evidence type="ECO:0000256" key="1">
    <source>
        <dbReference type="ARBA" id="ARBA00006047"/>
    </source>
</evidence>
<evidence type="ECO:0000313" key="5">
    <source>
        <dbReference type="Proteomes" id="UP000254704"/>
    </source>
</evidence>
<keyword evidence="3" id="KW-0812">Transmembrane</keyword>
<dbReference type="EC" id="2.4.1.1" evidence="2"/>
<dbReference type="AlphaFoldDB" id="A0A379ES00"/>
<proteinExistence type="inferred from homology"/>
<dbReference type="PANTHER" id="PTHR11468:SF3">
    <property type="entry name" value="GLYCOGEN PHOSPHORYLASE, LIVER FORM"/>
    <property type="match status" value="1"/>
</dbReference>
<comment type="function">
    <text evidence="2">Allosteric enzyme that catalyzes the rate-limiting step in glycogen catabolism, the phosphorolytic cleavage of glycogen to produce glucose-1-phosphate, and plays a central role in maintaining cellular and organismal glucose homeostasis.</text>
</comment>
<comment type="cofactor">
    <cofactor evidence="2">
        <name>pyridoxal 5'-phosphate</name>
        <dbReference type="ChEBI" id="CHEBI:597326"/>
    </cofactor>
</comment>
<keyword evidence="2" id="KW-0119">Carbohydrate metabolism</keyword>
<dbReference type="SUPFAM" id="SSF53756">
    <property type="entry name" value="UDP-Glycosyltransferase/glycogen phosphorylase"/>
    <property type="match status" value="1"/>
</dbReference>
<name>A0A379ES00_9PAST</name>
<comment type="catalytic activity">
    <reaction evidence="2">
        <text>[(1-&gt;4)-alpha-D-glucosyl](n) + phosphate = [(1-&gt;4)-alpha-D-glucosyl](n-1) + alpha-D-glucose 1-phosphate</text>
        <dbReference type="Rhea" id="RHEA:41732"/>
        <dbReference type="Rhea" id="RHEA-COMP:9584"/>
        <dbReference type="Rhea" id="RHEA-COMP:9586"/>
        <dbReference type="ChEBI" id="CHEBI:15444"/>
        <dbReference type="ChEBI" id="CHEBI:43474"/>
        <dbReference type="ChEBI" id="CHEBI:58601"/>
        <dbReference type="EC" id="2.4.1.1"/>
    </reaction>
</comment>
<dbReference type="Gene3D" id="3.40.50.2000">
    <property type="entry name" value="Glycogen Phosphorylase B"/>
    <property type="match status" value="1"/>
</dbReference>
<dbReference type="Proteomes" id="UP000254704">
    <property type="component" value="Unassembled WGS sequence"/>
</dbReference>
<evidence type="ECO:0000313" key="4">
    <source>
        <dbReference type="EMBL" id="SUC03396.1"/>
    </source>
</evidence>